<evidence type="ECO:0000313" key="2">
    <source>
        <dbReference type="EMBL" id="KAH7018414.1"/>
    </source>
</evidence>
<protein>
    <submittedName>
        <fullName evidence="2">Uncharacterized protein</fullName>
    </submittedName>
</protein>
<gene>
    <name evidence="2" type="ORF">B0I36DRAFT_39045</name>
</gene>
<feature type="region of interest" description="Disordered" evidence="1">
    <location>
        <begin position="108"/>
        <end position="149"/>
    </location>
</feature>
<dbReference type="EMBL" id="JAGTJQ010000011">
    <property type="protein sequence ID" value="KAH7018414.1"/>
    <property type="molecule type" value="Genomic_DNA"/>
</dbReference>
<name>A0A9P8XUL4_9PEZI</name>
<feature type="compositionally biased region" description="Basic residues" evidence="1">
    <location>
        <begin position="18"/>
        <end position="32"/>
    </location>
</feature>
<proteinExistence type="predicted"/>
<accession>A0A9P8XUL4</accession>
<reference evidence="2" key="1">
    <citation type="journal article" date="2021" name="Nat. Commun.">
        <title>Genetic determinants of endophytism in the Arabidopsis root mycobiome.</title>
        <authorList>
            <person name="Mesny F."/>
            <person name="Miyauchi S."/>
            <person name="Thiergart T."/>
            <person name="Pickel B."/>
            <person name="Atanasova L."/>
            <person name="Karlsson M."/>
            <person name="Huettel B."/>
            <person name="Barry K.W."/>
            <person name="Haridas S."/>
            <person name="Chen C."/>
            <person name="Bauer D."/>
            <person name="Andreopoulos W."/>
            <person name="Pangilinan J."/>
            <person name="LaButti K."/>
            <person name="Riley R."/>
            <person name="Lipzen A."/>
            <person name="Clum A."/>
            <person name="Drula E."/>
            <person name="Henrissat B."/>
            <person name="Kohler A."/>
            <person name="Grigoriev I.V."/>
            <person name="Martin F.M."/>
            <person name="Hacquard S."/>
        </authorList>
    </citation>
    <scope>NUCLEOTIDE SEQUENCE</scope>
    <source>
        <strain evidence="2">MPI-CAGE-CH-0230</strain>
    </source>
</reference>
<evidence type="ECO:0000256" key="1">
    <source>
        <dbReference type="SAM" id="MobiDB-lite"/>
    </source>
</evidence>
<feature type="compositionally biased region" description="Basic residues" evidence="1">
    <location>
        <begin position="125"/>
        <end position="139"/>
    </location>
</feature>
<dbReference type="GeneID" id="70190938"/>
<keyword evidence="3" id="KW-1185">Reference proteome</keyword>
<organism evidence="2 3">
    <name type="scientific">Microdochium trichocladiopsis</name>
    <dbReference type="NCBI Taxonomy" id="1682393"/>
    <lineage>
        <taxon>Eukaryota</taxon>
        <taxon>Fungi</taxon>
        <taxon>Dikarya</taxon>
        <taxon>Ascomycota</taxon>
        <taxon>Pezizomycotina</taxon>
        <taxon>Sordariomycetes</taxon>
        <taxon>Xylariomycetidae</taxon>
        <taxon>Xylariales</taxon>
        <taxon>Microdochiaceae</taxon>
        <taxon>Microdochium</taxon>
    </lineage>
</organism>
<dbReference type="RefSeq" id="XP_046006681.1">
    <property type="nucleotide sequence ID" value="XM_046161392.1"/>
</dbReference>
<comment type="caution">
    <text evidence="2">The sequence shown here is derived from an EMBL/GenBank/DDBJ whole genome shotgun (WGS) entry which is preliminary data.</text>
</comment>
<evidence type="ECO:0000313" key="3">
    <source>
        <dbReference type="Proteomes" id="UP000756346"/>
    </source>
</evidence>
<dbReference type="AlphaFoldDB" id="A0A9P8XUL4"/>
<feature type="region of interest" description="Disordered" evidence="1">
    <location>
        <begin position="1"/>
        <end position="37"/>
    </location>
</feature>
<dbReference type="Proteomes" id="UP000756346">
    <property type="component" value="Unassembled WGS sequence"/>
</dbReference>
<sequence>MAQDSLVQRRAAGEGCSPRRKQSRPRHPKQGSRRYTTSPSTLCVRLRLSAACREYLAEAKRKWACADAMQVSVKSVTPHIMAEPTVSVNKGARTCTRSATCCVSLLPPPSPSRVSVAQAGDAGGGRKHSLSLLPSRRKAASQPGLPASQ</sequence>